<accession>E9I002</accession>
<dbReference type="KEGG" id="dpx:DAPPUDRAFT_336603"/>
<dbReference type="OrthoDB" id="6367492at2759"/>
<organism evidence="1 2">
    <name type="scientific">Daphnia pulex</name>
    <name type="common">Water flea</name>
    <dbReference type="NCBI Taxonomy" id="6669"/>
    <lineage>
        <taxon>Eukaryota</taxon>
        <taxon>Metazoa</taxon>
        <taxon>Ecdysozoa</taxon>
        <taxon>Arthropoda</taxon>
        <taxon>Crustacea</taxon>
        <taxon>Branchiopoda</taxon>
        <taxon>Diplostraca</taxon>
        <taxon>Cladocera</taxon>
        <taxon>Anomopoda</taxon>
        <taxon>Daphniidae</taxon>
        <taxon>Daphnia</taxon>
    </lineage>
</organism>
<sequence length="198" mass="21607">MDHFTLSASQNVKEWSTDVSGYGNLAGEFLKTQECHAAVDASTALVRKHQWKKIQNGLPGHHKEAEDQRKRKRVETIYGKTSGCLAATRTEAAASNANRQSNGGRIMSIGSTAQISTLELNCQEDGVEQIRNTQHSRGSMQLLRGGQLTEADQPNQQPPLPATTSQINVDHLHQLSRATVDTQDSSFGLDCQVNGVVQ</sequence>
<gene>
    <name evidence="1" type="ORF">DAPPUDRAFT_336603</name>
</gene>
<dbReference type="InParanoid" id="E9I002"/>
<dbReference type="AlphaFoldDB" id="E9I002"/>
<feature type="non-terminal residue" evidence="1">
    <location>
        <position position="198"/>
    </location>
</feature>
<keyword evidence="2" id="KW-1185">Reference proteome</keyword>
<dbReference type="EMBL" id="GL733444">
    <property type="protein sequence ID" value="EFX62681.1"/>
    <property type="molecule type" value="Genomic_DNA"/>
</dbReference>
<dbReference type="Proteomes" id="UP000000305">
    <property type="component" value="Unassembled WGS sequence"/>
</dbReference>
<reference evidence="1 2" key="1">
    <citation type="journal article" date="2011" name="Science">
        <title>The ecoresponsive genome of Daphnia pulex.</title>
        <authorList>
            <person name="Colbourne J.K."/>
            <person name="Pfrender M.E."/>
            <person name="Gilbert D."/>
            <person name="Thomas W.K."/>
            <person name="Tucker A."/>
            <person name="Oakley T.H."/>
            <person name="Tokishita S."/>
            <person name="Aerts A."/>
            <person name="Arnold G.J."/>
            <person name="Basu M.K."/>
            <person name="Bauer D.J."/>
            <person name="Caceres C.E."/>
            <person name="Carmel L."/>
            <person name="Casola C."/>
            <person name="Choi J.H."/>
            <person name="Detter J.C."/>
            <person name="Dong Q."/>
            <person name="Dusheyko S."/>
            <person name="Eads B.D."/>
            <person name="Frohlich T."/>
            <person name="Geiler-Samerotte K.A."/>
            <person name="Gerlach D."/>
            <person name="Hatcher P."/>
            <person name="Jogdeo S."/>
            <person name="Krijgsveld J."/>
            <person name="Kriventseva E.V."/>
            <person name="Kultz D."/>
            <person name="Laforsch C."/>
            <person name="Lindquist E."/>
            <person name="Lopez J."/>
            <person name="Manak J.R."/>
            <person name="Muller J."/>
            <person name="Pangilinan J."/>
            <person name="Patwardhan R.P."/>
            <person name="Pitluck S."/>
            <person name="Pritham E.J."/>
            <person name="Rechtsteiner A."/>
            <person name="Rho M."/>
            <person name="Rogozin I.B."/>
            <person name="Sakarya O."/>
            <person name="Salamov A."/>
            <person name="Schaack S."/>
            <person name="Shapiro H."/>
            <person name="Shiga Y."/>
            <person name="Skalitzky C."/>
            <person name="Smith Z."/>
            <person name="Souvorov A."/>
            <person name="Sung W."/>
            <person name="Tang Z."/>
            <person name="Tsuchiya D."/>
            <person name="Tu H."/>
            <person name="Vos H."/>
            <person name="Wang M."/>
            <person name="Wolf Y.I."/>
            <person name="Yamagata H."/>
            <person name="Yamada T."/>
            <person name="Ye Y."/>
            <person name="Shaw J.R."/>
            <person name="Andrews J."/>
            <person name="Crease T.J."/>
            <person name="Tang H."/>
            <person name="Lucas S.M."/>
            <person name="Robertson H.M."/>
            <person name="Bork P."/>
            <person name="Koonin E.V."/>
            <person name="Zdobnov E.M."/>
            <person name="Grigoriev I.V."/>
            <person name="Lynch M."/>
            <person name="Boore J.L."/>
        </authorList>
    </citation>
    <scope>NUCLEOTIDE SEQUENCE [LARGE SCALE GENOMIC DNA]</scope>
</reference>
<evidence type="ECO:0000313" key="2">
    <source>
        <dbReference type="Proteomes" id="UP000000305"/>
    </source>
</evidence>
<dbReference type="HOGENOM" id="CLU_1381132_0_0_1"/>
<evidence type="ECO:0000313" key="1">
    <source>
        <dbReference type="EMBL" id="EFX62681.1"/>
    </source>
</evidence>
<name>E9I002_DAPPU</name>
<protein>
    <submittedName>
        <fullName evidence="1">Uncharacterized protein</fullName>
    </submittedName>
</protein>
<proteinExistence type="predicted"/>